<feature type="region of interest" description="Disordered" evidence="1">
    <location>
        <begin position="1"/>
        <end position="44"/>
    </location>
</feature>
<dbReference type="AlphaFoldDB" id="A0ABD2NGH6"/>
<evidence type="ECO:0000313" key="3">
    <source>
        <dbReference type="Proteomes" id="UP001516400"/>
    </source>
</evidence>
<sequence length="149" mass="16828">MNQGRVQADQRCEEVGAETTWGGRLPPEPDESDEEELLADESNTESIRKKTSYYILVYNSPSSSSDAEPLSNFISSISNVEDRKLIDKENIHPSKISEDVHVVVKVSSVMNKHYTYLGVAKSEVDEEGESKILFYETGWHWATVQTSRD</sequence>
<dbReference type="Proteomes" id="UP001516400">
    <property type="component" value="Unassembled WGS sequence"/>
</dbReference>
<proteinExistence type="predicted"/>
<reference evidence="2 3" key="1">
    <citation type="journal article" date="2021" name="BMC Biol.">
        <title>Horizontally acquired antibacterial genes associated with adaptive radiation of ladybird beetles.</title>
        <authorList>
            <person name="Li H.S."/>
            <person name="Tang X.F."/>
            <person name="Huang Y.H."/>
            <person name="Xu Z.Y."/>
            <person name="Chen M.L."/>
            <person name="Du X.Y."/>
            <person name="Qiu B.Y."/>
            <person name="Chen P.T."/>
            <person name="Zhang W."/>
            <person name="Slipinski A."/>
            <person name="Escalona H.E."/>
            <person name="Waterhouse R.M."/>
            <person name="Zwick A."/>
            <person name="Pang H."/>
        </authorList>
    </citation>
    <scope>NUCLEOTIDE SEQUENCE [LARGE SCALE GENOMIC DNA]</scope>
    <source>
        <strain evidence="2">SYSU2018</strain>
    </source>
</reference>
<dbReference type="EMBL" id="JABFTP020000103">
    <property type="protein sequence ID" value="KAL3277594.1"/>
    <property type="molecule type" value="Genomic_DNA"/>
</dbReference>
<protein>
    <submittedName>
        <fullName evidence="2">Uncharacterized protein</fullName>
    </submittedName>
</protein>
<feature type="compositionally biased region" description="Acidic residues" evidence="1">
    <location>
        <begin position="28"/>
        <end position="43"/>
    </location>
</feature>
<gene>
    <name evidence="2" type="ORF">HHI36_012936</name>
</gene>
<evidence type="ECO:0000313" key="2">
    <source>
        <dbReference type="EMBL" id="KAL3277594.1"/>
    </source>
</evidence>
<keyword evidence="3" id="KW-1185">Reference proteome</keyword>
<evidence type="ECO:0000256" key="1">
    <source>
        <dbReference type="SAM" id="MobiDB-lite"/>
    </source>
</evidence>
<comment type="caution">
    <text evidence="2">The sequence shown here is derived from an EMBL/GenBank/DDBJ whole genome shotgun (WGS) entry which is preliminary data.</text>
</comment>
<accession>A0ABD2NGH6</accession>
<organism evidence="2 3">
    <name type="scientific">Cryptolaemus montrouzieri</name>
    <dbReference type="NCBI Taxonomy" id="559131"/>
    <lineage>
        <taxon>Eukaryota</taxon>
        <taxon>Metazoa</taxon>
        <taxon>Ecdysozoa</taxon>
        <taxon>Arthropoda</taxon>
        <taxon>Hexapoda</taxon>
        <taxon>Insecta</taxon>
        <taxon>Pterygota</taxon>
        <taxon>Neoptera</taxon>
        <taxon>Endopterygota</taxon>
        <taxon>Coleoptera</taxon>
        <taxon>Polyphaga</taxon>
        <taxon>Cucujiformia</taxon>
        <taxon>Coccinelloidea</taxon>
        <taxon>Coccinellidae</taxon>
        <taxon>Scymninae</taxon>
        <taxon>Scymnini</taxon>
        <taxon>Cryptolaemus</taxon>
    </lineage>
</organism>
<name>A0ABD2NGH6_9CUCU</name>